<dbReference type="RefSeq" id="WP_149839396.1">
    <property type="nucleotide sequence ID" value="NZ_VUOC01000003.1"/>
</dbReference>
<dbReference type="InterPro" id="IPR036388">
    <property type="entry name" value="WH-like_DNA-bd_sf"/>
</dbReference>
<accession>A0A5B2VTA3</accession>
<gene>
    <name evidence="5" type="ORF">F0L74_18695</name>
</gene>
<name>A0A5B2VTA3_9BACT</name>
<dbReference type="PRINTS" id="PR00598">
    <property type="entry name" value="HTHMARR"/>
</dbReference>
<dbReference type="PANTHER" id="PTHR42756">
    <property type="entry name" value="TRANSCRIPTIONAL REGULATOR, MARR"/>
    <property type="match status" value="1"/>
</dbReference>
<dbReference type="Gene3D" id="1.10.10.10">
    <property type="entry name" value="Winged helix-like DNA-binding domain superfamily/Winged helix DNA-binding domain"/>
    <property type="match status" value="1"/>
</dbReference>
<keyword evidence="3" id="KW-0804">Transcription</keyword>
<sequence>MNKTVELVRLWGEYERQYPDATIEDFCRSQLVDAVKAQKVKETAWQMRPDLNGALVKLISRIGRFHIIYTNKALEGTGLDQIEEFGIMVSIFNQQHPIKSEVIFGNMLELSSGTNILTRLKNRALIDEYDDEEDKRVKRLQLTVAGEQVLKAAKQQLLKVVGMLVQDLTDDDKQLCLQLLGPIDTRFSAVLQKQKNKTFEEIYKENGA</sequence>
<reference evidence="5 6" key="1">
    <citation type="submission" date="2019-09" db="EMBL/GenBank/DDBJ databases">
        <title>Chitinophaga ginsengihumi sp. nov., isolated from soil of ginseng rhizosphere.</title>
        <authorList>
            <person name="Lee J."/>
        </authorList>
    </citation>
    <scope>NUCLEOTIDE SEQUENCE [LARGE SCALE GENOMIC DNA]</scope>
    <source>
        <strain evidence="5 6">BN140078</strain>
    </source>
</reference>
<evidence type="ECO:0000313" key="6">
    <source>
        <dbReference type="Proteomes" id="UP000324611"/>
    </source>
</evidence>
<comment type="caution">
    <text evidence="5">The sequence shown here is derived from an EMBL/GenBank/DDBJ whole genome shotgun (WGS) entry which is preliminary data.</text>
</comment>
<proteinExistence type="predicted"/>
<dbReference type="Proteomes" id="UP000324611">
    <property type="component" value="Unassembled WGS sequence"/>
</dbReference>
<dbReference type="EMBL" id="VUOC01000003">
    <property type="protein sequence ID" value="KAA2241890.1"/>
    <property type="molecule type" value="Genomic_DNA"/>
</dbReference>
<dbReference type="SMART" id="SM00347">
    <property type="entry name" value="HTH_MARR"/>
    <property type="match status" value="1"/>
</dbReference>
<reference evidence="5 6" key="2">
    <citation type="submission" date="2019-09" db="EMBL/GenBank/DDBJ databases">
        <authorList>
            <person name="Jin C."/>
        </authorList>
    </citation>
    <scope>NUCLEOTIDE SEQUENCE [LARGE SCALE GENOMIC DNA]</scope>
    <source>
        <strain evidence="5 6">BN140078</strain>
    </source>
</reference>
<evidence type="ECO:0000256" key="2">
    <source>
        <dbReference type="ARBA" id="ARBA00023125"/>
    </source>
</evidence>
<evidence type="ECO:0000259" key="4">
    <source>
        <dbReference type="SMART" id="SM00347"/>
    </source>
</evidence>
<keyword evidence="2" id="KW-0238">DNA-binding</keyword>
<keyword evidence="6" id="KW-1185">Reference proteome</keyword>
<dbReference type="InterPro" id="IPR000835">
    <property type="entry name" value="HTH_MarR-typ"/>
</dbReference>
<evidence type="ECO:0000256" key="1">
    <source>
        <dbReference type="ARBA" id="ARBA00023015"/>
    </source>
</evidence>
<organism evidence="5 6">
    <name type="scientific">Chitinophaga agrisoli</name>
    <dbReference type="NCBI Taxonomy" id="2607653"/>
    <lineage>
        <taxon>Bacteria</taxon>
        <taxon>Pseudomonadati</taxon>
        <taxon>Bacteroidota</taxon>
        <taxon>Chitinophagia</taxon>
        <taxon>Chitinophagales</taxon>
        <taxon>Chitinophagaceae</taxon>
        <taxon>Chitinophaga</taxon>
    </lineage>
</organism>
<dbReference type="InterPro" id="IPR036390">
    <property type="entry name" value="WH_DNA-bd_sf"/>
</dbReference>
<protein>
    <recommendedName>
        <fullName evidence="4">HTH marR-type domain-containing protein</fullName>
    </recommendedName>
</protein>
<feature type="domain" description="HTH marR-type" evidence="4">
    <location>
        <begin position="72"/>
        <end position="173"/>
    </location>
</feature>
<dbReference type="GO" id="GO:0003700">
    <property type="term" value="F:DNA-binding transcription factor activity"/>
    <property type="evidence" value="ECO:0007669"/>
    <property type="project" value="InterPro"/>
</dbReference>
<keyword evidence="1" id="KW-0805">Transcription regulation</keyword>
<dbReference type="PANTHER" id="PTHR42756:SF1">
    <property type="entry name" value="TRANSCRIPTIONAL REPRESSOR OF EMRAB OPERON"/>
    <property type="match status" value="1"/>
</dbReference>
<dbReference type="AlphaFoldDB" id="A0A5B2VTA3"/>
<evidence type="ECO:0000256" key="3">
    <source>
        <dbReference type="ARBA" id="ARBA00023163"/>
    </source>
</evidence>
<dbReference type="GO" id="GO:0003677">
    <property type="term" value="F:DNA binding"/>
    <property type="evidence" value="ECO:0007669"/>
    <property type="project" value="UniProtKB-KW"/>
</dbReference>
<dbReference type="SUPFAM" id="SSF46785">
    <property type="entry name" value="Winged helix' DNA-binding domain"/>
    <property type="match status" value="1"/>
</dbReference>
<evidence type="ECO:0000313" key="5">
    <source>
        <dbReference type="EMBL" id="KAA2241890.1"/>
    </source>
</evidence>